<feature type="binding site" evidence="7">
    <location>
        <begin position="134"/>
        <end position="138"/>
    </location>
    <ligand>
        <name>substrate</name>
    </ligand>
</feature>
<comment type="subcellular location">
    <subcellularLocation>
        <location evidence="7">Cytoplasm</location>
    </subcellularLocation>
</comment>
<feature type="binding site" evidence="7">
    <location>
        <position position="115"/>
    </location>
    <ligand>
        <name>Fe cation</name>
        <dbReference type="ChEBI" id="CHEBI:24875"/>
    </ligand>
</feature>
<feature type="binding site" evidence="7">
    <location>
        <position position="111"/>
    </location>
    <ligand>
        <name>Fe cation</name>
        <dbReference type="ChEBI" id="CHEBI:24875"/>
    </ligand>
</feature>
<comment type="cofactor">
    <cofactor evidence="7">
        <name>Fe(2+)</name>
        <dbReference type="ChEBI" id="CHEBI:29033"/>
    </cofactor>
    <text evidence="7">Binds 1 Fe(2+) ion per subunit.</text>
</comment>
<dbReference type="GO" id="GO:0005737">
    <property type="term" value="C:cytoplasm"/>
    <property type="evidence" value="ECO:0007669"/>
    <property type="project" value="UniProtKB-SubCell"/>
</dbReference>
<comment type="function">
    <text evidence="7">Required for the formation of a threonylcarbamoyl group on adenosine at position 37 (t(6)A37) in tRNAs that read codons beginning with adenine. Is involved in the transfer of the threonylcarbamoyl moiety of threonylcarbamoyl-AMP (TC-AMP) to the N6 group of A37, together with TsaE and TsaB. TsaD likely plays a direct catalytic role in this reaction.</text>
</comment>
<dbReference type="FunFam" id="3.30.420.40:FF:000012">
    <property type="entry name" value="tRNA N6-adenosine threonylcarbamoyltransferase"/>
    <property type="match status" value="1"/>
</dbReference>
<dbReference type="PANTHER" id="PTHR11735:SF6">
    <property type="entry name" value="TRNA N6-ADENOSINE THREONYLCARBAMOYLTRANSFERASE, MITOCHONDRIAL"/>
    <property type="match status" value="1"/>
</dbReference>
<dbReference type="SUPFAM" id="SSF53067">
    <property type="entry name" value="Actin-like ATPase domain"/>
    <property type="match status" value="1"/>
</dbReference>
<feature type="binding site" evidence="7">
    <location>
        <position position="167"/>
    </location>
    <ligand>
        <name>substrate</name>
    </ligand>
</feature>
<dbReference type="InterPro" id="IPR000905">
    <property type="entry name" value="Gcp-like_dom"/>
</dbReference>
<evidence type="ECO:0000256" key="2">
    <source>
        <dbReference type="ARBA" id="ARBA00022694"/>
    </source>
</evidence>
<evidence type="ECO:0000256" key="3">
    <source>
        <dbReference type="ARBA" id="ARBA00022723"/>
    </source>
</evidence>
<protein>
    <recommendedName>
        <fullName evidence="7">tRNA N6-adenosine threonylcarbamoyltransferase</fullName>
        <ecNumber evidence="7">2.3.1.234</ecNumber>
    </recommendedName>
    <alternativeName>
        <fullName evidence="7">N6-L-threonylcarbamoyladenine synthase</fullName>
        <shortName evidence="7">t(6)A synthase</shortName>
    </alternativeName>
    <alternativeName>
        <fullName evidence="7">t(6)A37 threonylcarbamoyladenosine biosynthesis protein TsaD</fullName>
    </alternativeName>
    <alternativeName>
        <fullName evidence="7">tRNA threonylcarbamoyladenosine biosynthesis protein TsaD</fullName>
    </alternativeName>
</protein>
<comment type="similarity">
    <text evidence="7">Belongs to the KAE1 / TsaD family.</text>
</comment>
<accession>A0A0H5DRZ7</accession>
<dbReference type="EC" id="2.3.1.234" evidence="7"/>
<dbReference type="InterPro" id="IPR043129">
    <property type="entry name" value="ATPase_NBD"/>
</dbReference>
<dbReference type="PRINTS" id="PR00789">
    <property type="entry name" value="OSIALOPTASE"/>
</dbReference>
<proteinExistence type="inferred from homology"/>
<dbReference type="NCBIfam" id="TIGR00329">
    <property type="entry name" value="gcp_kae1"/>
    <property type="match status" value="1"/>
</dbReference>
<sequence length="341" mass="36610">MRILGIESTCDETAAAVVENGSDILSNIVASQQDLHERFGGVVPELACRRHIEVMLPVIKKALSEAGTTLDGIDLIAASFAPGLIGAIMIGLSCAKALSLATGIPFIGVNHVEAHLYAALMGNANPKFPCIGVVLSGGHTSILLMEEIGRYRLIGETQDDAVGEAFDKVAKMMGLPYPGGPLIEKLAEEGDPNAYPLKIGRVKDKPFDFSLSGLKTGVLYTLKGQNKSGIAEMLTLKEKQNVAASFQRVVFEDIRQKVQKAAEDYGASTLLFGGGVTNNLALRNYLTAKMPHYNLIFPPAALTLDNAAMIAGLAYHQWQRKKQGDPFHLEPVSRLAFHLAT</sequence>
<feature type="domain" description="Gcp-like" evidence="8">
    <location>
        <begin position="24"/>
        <end position="311"/>
    </location>
</feature>
<dbReference type="HAMAP" id="MF_01445">
    <property type="entry name" value="TsaD"/>
    <property type="match status" value="1"/>
</dbReference>
<evidence type="ECO:0000256" key="7">
    <source>
        <dbReference type="HAMAP-Rule" id="MF_01445"/>
    </source>
</evidence>
<dbReference type="CDD" id="cd24133">
    <property type="entry name" value="ASKHA_NBD_TsaD_bac"/>
    <property type="match status" value="1"/>
</dbReference>
<feature type="binding site" evidence="7">
    <location>
        <position position="180"/>
    </location>
    <ligand>
        <name>substrate</name>
    </ligand>
</feature>
<evidence type="ECO:0000256" key="4">
    <source>
        <dbReference type="ARBA" id="ARBA00023004"/>
    </source>
</evidence>
<gene>
    <name evidence="9" type="primary">gcp</name>
    <name evidence="7" type="synonym">tsaD</name>
    <name evidence="9" type="ORF">ELAC_1151</name>
</gene>
<dbReference type="GO" id="GO:0005506">
    <property type="term" value="F:iron ion binding"/>
    <property type="evidence" value="ECO:0007669"/>
    <property type="project" value="UniProtKB-UniRule"/>
</dbReference>
<keyword evidence="3 7" id="KW-0479">Metal-binding</keyword>
<feature type="binding site" evidence="7">
    <location>
        <position position="305"/>
    </location>
    <ligand>
        <name>Fe cation</name>
        <dbReference type="ChEBI" id="CHEBI:24875"/>
    </ligand>
</feature>
<dbReference type="EMBL" id="CWGJ01000012">
    <property type="protein sequence ID" value="CRX38494.1"/>
    <property type="molecule type" value="Genomic_DNA"/>
</dbReference>
<evidence type="ECO:0000256" key="1">
    <source>
        <dbReference type="ARBA" id="ARBA00022679"/>
    </source>
</evidence>
<keyword evidence="10" id="KW-1185">Reference proteome</keyword>
<reference evidence="10" key="1">
    <citation type="submission" date="2015-06" db="EMBL/GenBank/DDBJ databases">
        <authorList>
            <person name="Bertelli C."/>
        </authorList>
    </citation>
    <scope>NUCLEOTIDE SEQUENCE [LARGE SCALE GENOMIC DNA]</scope>
    <source>
        <strain evidence="10">CRIB-30</strain>
    </source>
</reference>
<keyword evidence="4 7" id="KW-0408">Iron</keyword>
<organism evidence="9 10">
    <name type="scientific">Estrella lausannensis</name>
    <dbReference type="NCBI Taxonomy" id="483423"/>
    <lineage>
        <taxon>Bacteria</taxon>
        <taxon>Pseudomonadati</taxon>
        <taxon>Chlamydiota</taxon>
        <taxon>Chlamydiia</taxon>
        <taxon>Parachlamydiales</taxon>
        <taxon>Candidatus Criblamydiaceae</taxon>
        <taxon>Estrella</taxon>
    </lineage>
</organism>
<keyword evidence="5 7" id="KW-0012">Acyltransferase</keyword>
<feature type="binding site" evidence="7">
    <location>
        <position position="184"/>
    </location>
    <ligand>
        <name>substrate</name>
    </ligand>
</feature>
<evidence type="ECO:0000256" key="6">
    <source>
        <dbReference type="ARBA" id="ARBA00048117"/>
    </source>
</evidence>
<evidence type="ECO:0000256" key="5">
    <source>
        <dbReference type="ARBA" id="ARBA00023315"/>
    </source>
</evidence>
<dbReference type="InterPro" id="IPR017861">
    <property type="entry name" value="KAE1/TsaD"/>
</dbReference>
<keyword evidence="2 7" id="KW-0819">tRNA processing</keyword>
<feature type="binding site" evidence="7">
    <location>
        <position position="279"/>
    </location>
    <ligand>
        <name>substrate</name>
    </ligand>
</feature>
<dbReference type="AlphaFoldDB" id="A0A0H5DRZ7"/>
<evidence type="ECO:0000313" key="10">
    <source>
        <dbReference type="Proteomes" id="UP000220251"/>
    </source>
</evidence>
<dbReference type="OrthoDB" id="9806197at2"/>
<evidence type="ECO:0000313" key="9">
    <source>
        <dbReference type="EMBL" id="CRX38494.1"/>
    </source>
</evidence>
<dbReference type="NCBIfam" id="TIGR03723">
    <property type="entry name" value="T6A_TsaD_YgjD"/>
    <property type="match status" value="1"/>
</dbReference>
<dbReference type="RefSeq" id="WP_098038352.1">
    <property type="nucleotide sequence ID" value="NZ_CWGJ01000012.1"/>
</dbReference>
<dbReference type="InterPro" id="IPR022450">
    <property type="entry name" value="TsaD"/>
</dbReference>
<dbReference type="GO" id="GO:0002949">
    <property type="term" value="P:tRNA threonylcarbamoyladenosine modification"/>
    <property type="evidence" value="ECO:0007669"/>
    <property type="project" value="UniProtKB-UniRule"/>
</dbReference>
<name>A0A0H5DRZ7_9BACT</name>
<comment type="catalytic activity">
    <reaction evidence="6 7">
        <text>L-threonylcarbamoyladenylate + adenosine(37) in tRNA = N(6)-L-threonylcarbamoyladenosine(37) in tRNA + AMP + H(+)</text>
        <dbReference type="Rhea" id="RHEA:37059"/>
        <dbReference type="Rhea" id="RHEA-COMP:10162"/>
        <dbReference type="Rhea" id="RHEA-COMP:10163"/>
        <dbReference type="ChEBI" id="CHEBI:15378"/>
        <dbReference type="ChEBI" id="CHEBI:73682"/>
        <dbReference type="ChEBI" id="CHEBI:74411"/>
        <dbReference type="ChEBI" id="CHEBI:74418"/>
        <dbReference type="ChEBI" id="CHEBI:456215"/>
        <dbReference type="EC" id="2.3.1.234"/>
    </reaction>
</comment>
<dbReference type="Proteomes" id="UP000220251">
    <property type="component" value="Unassembled WGS sequence"/>
</dbReference>
<evidence type="ECO:0000259" key="8">
    <source>
        <dbReference type="Pfam" id="PF00814"/>
    </source>
</evidence>
<keyword evidence="7" id="KW-0963">Cytoplasm</keyword>
<keyword evidence="1 7" id="KW-0808">Transferase</keyword>
<dbReference type="GO" id="GO:0061711">
    <property type="term" value="F:tRNA N(6)-L-threonylcarbamoyladenine synthase activity"/>
    <property type="evidence" value="ECO:0007669"/>
    <property type="project" value="UniProtKB-EC"/>
</dbReference>
<dbReference type="PANTHER" id="PTHR11735">
    <property type="entry name" value="TRNA N6-ADENOSINE THREONYLCARBAMOYLTRANSFERASE"/>
    <property type="match status" value="1"/>
</dbReference>
<dbReference type="Pfam" id="PF00814">
    <property type="entry name" value="TsaD"/>
    <property type="match status" value="1"/>
</dbReference>
<dbReference type="Gene3D" id="3.30.420.40">
    <property type="match status" value="2"/>
</dbReference>